<name>A0A9D4PZC8_RHISA</name>
<dbReference type="AlphaFoldDB" id="A0A9D4PZC8"/>
<evidence type="ECO:0000313" key="1">
    <source>
        <dbReference type="EMBL" id="KAH7961579.1"/>
    </source>
</evidence>
<gene>
    <name evidence="1" type="ORF">HPB52_010696</name>
</gene>
<evidence type="ECO:0000313" key="2">
    <source>
        <dbReference type="Proteomes" id="UP000821837"/>
    </source>
</evidence>
<sequence length="233" mass="25648">MAASMSARTEDLERPFKGSMIKRRPMPTLANVKRRLSASDRTQLYDKCVSVARTDEEGWDPILELMFDVSLEGFPLTPPVRSSKSVWEMAAKVLRRTGSSAIFGVGVAAHPLKDVGRDFLSVELPDMLTGSDDVDINEATRLYTEAVFCALKVLKKEYLPPIHALSVVKFACDLEKLVRRIVLAGGGRPVVEVLNASSELLSFFTELLRGVENVPFSGTGSVVVLQFPSANFR</sequence>
<protein>
    <submittedName>
        <fullName evidence="1">Uncharacterized protein</fullName>
    </submittedName>
</protein>
<proteinExistence type="predicted"/>
<keyword evidence="2" id="KW-1185">Reference proteome</keyword>
<comment type="caution">
    <text evidence="1">The sequence shown here is derived from an EMBL/GenBank/DDBJ whole genome shotgun (WGS) entry which is preliminary data.</text>
</comment>
<dbReference type="InterPro" id="IPR042089">
    <property type="entry name" value="Peptidase_M13_dom_2"/>
</dbReference>
<dbReference type="Gene3D" id="1.10.1380.10">
    <property type="entry name" value="Neutral endopeptidase , domain2"/>
    <property type="match status" value="1"/>
</dbReference>
<dbReference type="EMBL" id="JABSTV010001249">
    <property type="protein sequence ID" value="KAH7961579.1"/>
    <property type="molecule type" value="Genomic_DNA"/>
</dbReference>
<reference evidence="1" key="2">
    <citation type="submission" date="2021-09" db="EMBL/GenBank/DDBJ databases">
        <authorList>
            <person name="Jia N."/>
            <person name="Wang J."/>
            <person name="Shi W."/>
            <person name="Du L."/>
            <person name="Sun Y."/>
            <person name="Zhan W."/>
            <person name="Jiang J."/>
            <person name="Wang Q."/>
            <person name="Zhang B."/>
            <person name="Ji P."/>
            <person name="Sakyi L.B."/>
            <person name="Cui X."/>
            <person name="Yuan T."/>
            <person name="Jiang B."/>
            <person name="Yang W."/>
            <person name="Lam T.T.-Y."/>
            <person name="Chang Q."/>
            <person name="Ding S."/>
            <person name="Wang X."/>
            <person name="Zhu J."/>
            <person name="Ruan X."/>
            <person name="Zhao L."/>
            <person name="Wei J."/>
            <person name="Que T."/>
            <person name="Du C."/>
            <person name="Cheng J."/>
            <person name="Dai P."/>
            <person name="Han X."/>
            <person name="Huang E."/>
            <person name="Gao Y."/>
            <person name="Liu J."/>
            <person name="Shao H."/>
            <person name="Ye R."/>
            <person name="Li L."/>
            <person name="Wei W."/>
            <person name="Wang X."/>
            <person name="Wang C."/>
            <person name="Huo Q."/>
            <person name="Li W."/>
            <person name="Guo W."/>
            <person name="Chen H."/>
            <person name="Chen S."/>
            <person name="Zhou L."/>
            <person name="Zhou L."/>
            <person name="Ni X."/>
            <person name="Tian J."/>
            <person name="Zhou Y."/>
            <person name="Sheng Y."/>
            <person name="Liu T."/>
            <person name="Pan Y."/>
            <person name="Xia L."/>
            <person name="Li J."/>
            <person name="Zhao F."/>
            <person name="Cao W."/>
        </authorList>
    </citation>
    <scope>NUCLEOTIDE SEQUENCE</scope>
    <source>
        <strain evidence="1">Rsan-2018</strain>
        <tissue evidence="1">Larvae</tissue>
    </source>
</reference>
<organism evidence="1 2">
    <name type="scientific">Rhipicephalus sanguineus</name>
    <name type="common">Brown dog tick</name>
    <name type="synonym">Ixodes sanguineus</name>
    <dbReference type="NCBI Taxonomy" id="34632"/>
    <lineage>
        <taxon>Eukaryota</taxon>
        <taxon>Metazoa</taxon>
        <taxon>Ecdysozoa</taxon>
        <taxon>Arthropoda</taxon>
        <taxon>Chelicerata</taxon>
        <taxon>Arachnida</taxon>
        <taxon>Acari</taxon>
        <taxon>Parasitiformes</taxon>
        <taxon>Ixodida</taxon>
        <taxon>Ixodoidea</taxon>
        <taxon>Ixodidae</taxon>
        <taxon>Rhipicephalinae</taxon>
        <taxon>Rhipicephalus</taxon>
        <taxon>Rhipicephalus</taxon>
    </lineage>
</organism>
<accession>A0A9D4PZC8</accession>
<reference evidence="1" key="1">
    <citation type="journal article" date="2020" name="Cell">
        <title>Large-Scale Comparative Analyses of Tick Genomes Elucidate Their Genetic Diversity and Vector Capacities.</title>
        <authorList>
            <consortium name="Tick Genome and Microbiome Consortium (TIGMIC)"/>
            <person name="Jia N."/>
            <person name="Wang J."/>
            <person name="Shi W."/>
            <person name="Du L."/>
            <person name="Sun Y."/>
            <person name="Zhan W."/>
            <person name="Jiang J.F."/>
            <person name="Wang Q."/>
            <person name="Zhang B."/>
            <person name="Ji P."/>
            <person name="Bell-Sakyi L."/>
            <person name="Cui X.M."/>
            <person name="Yuan T.T."/>
            <person name="Jiang B.G."/>
            <person name="Yang W.F."/>
            <person name="Lam T.T."/>
            <person name="Chang Q.C."/>
            <person name="Ding S.J."/>
            <person name="Wang X.J."/>
            <person name="Zhu J.G."/>
            <person name="Ruan X.D."/>
            <person name="Zhao L."/>
            <person name="Wei J.T."/>
            <person name="Ye R.Z."/>
            <person name="Que T.C."/>
            <person name="Du C.H."/>
            <person name="Zhou Y.H."/>
            <person name="Cheng J.X."/>
            <person name="Dai P.F."/>
            <person name="Guo W.B."/>
            <person name="Han X.H."/>
            <person name="Huang E.J."/>
            <person name="Li L.F."/>
            <person name="Wei W."/>
            <person name="Gao Y.C."/>
            <person name="Liu J.Z."/>
            <person name="Shao H.Z."/>
            <person name="Wang X."/>
            <person name="Wang C.C."/>
            <person name="Yang T.C."/>
            <person name="Huo Q.B."/>
            <person name="Li W."/>
            <person name="Chen H.Y."/>
            <person name="Chen S.E."/>
            <person name="Zhou L.G."/>
            <person name="Ni X.B."/>
            <person name="Tian J.H."/>
            <person name="Sheng Y."/>
            <person name="Liu T."/>
            <person name="Pan Y.S."/>
            <person name="Xia L.Y."/>
            <person name="Li J."/>
            <person name="Zhao F."/>
            <person name="Cao W.C."/>
        </authorList>
    </citation>
    <scope>NUCLEOTIDE SEQUENCE</scope>
    <source>
        <strain evidence="1">Rsan-2018</strain>
    </source>
</reference>
<dbReference type="Proteomes" id="UP000821837">
    <property type="component" value="Chromosome 3"/>
</dbReference>